<accession>A0A445B325</accession>
<comment type="caution">
    <text evidence="10">The sequence shown here is derived from an EMBL/GenBank/DDBJ whole genome shotgun (WGS) entry which is preliminary data.</text>
</comment>
<dbReference type="InterPro" id="IPR044639">
    <property type="entry name" value="CGS1/2"/>
</dbReference>
<evidence type="ECO:0000256" key="2">
    <source>
        <dbReference type="ARBA" id="ARBA00009077"/>
    </source>
</evidence>
<evidence type="ECO:0000256" key="6">
    <source>
        <dbReference type="ARBA" id="ARBA00093222"/>
    </source>
</evidence>
<comment type="catalytic activity">
    <reaction evidence="6">
        <text>O-succinyl-L-homoserine + L-cysteine = L,L-cystathionine + succinate + H(+)</text>
        <dbReference type="Rhea" id="RHEA:20397"/>
        <dbReference type="ChEBI" id="CHEBI:15378"/>
        <dbReference type="ChEBI" id="CHEBI:30031"/>
        <dbReference type="ChEBI" id="CHEBI:35235"/>
        <dbReference type="ChEBI" id="CHEBI:57661"/>
        <dbReference type="ChEBI" id="CHEBI:58161"/>
    </reaction>
</comment>
<dbReference type="EMBL" id="SDMP01000010">
    <property type="protein sequence ID" value="RYR33083.1"/>
    <property type="molecule type" value="Genomic_DNA"/>
</dbReference>
<dbReference type="Gene3D" id="3.40.640.10">
    <property type="entry name" value="Type I PLP-dependent aspartate aminotransferase-like (Major domain)"/>
    <property type="match status" value="2"/>
</dbReference>
<keyword evidence="11" id="KW-1185">Reference proteome</keyword>
<evidence type="ECO:0000256" key="1">
    <source>
        <dbReference type="ARBA" id="ARBA00001933"/>
    </source>
</evidence>
<evidence type="ECO:0000313" key="11">
    <source>
        <dbReference type="Proteomes" id="UP000289738"/>
    </source>
</evidence>
<protein>
    <recommendedName>
        <fullName evidence="8">plant cystathionine gamma-synthase</fullName>
        <ecNumber evidence="8">2.5.1.160</ecNumber>
    </recommendedName>
</protein>
<evidence type="ECO:0000256" key="5">
    <source>
        <dbReference type="ARBA" id="ARBA00060510"/>
    </source>
</evidence>
<evidence type="ECO:0000256" key="9">
    <source>
        <dbReference type="RuleBase" id="RU362118"/>
    </source>
</evidence>
<sequence length="596" mass="64546">MAVSSCSKVFSSASFECRSDPDFSAPPPRFENLRSRCRLETASFRSLSLSLSPSLIFRFPPNFQRQLSTKARRNCSNIGVAQIVAASWSNNSPSSSSTAGAPASPAASVVDAAASATPISLSPAEVAGDEDVVVVAAAEEEEDGNGTVQFKGSVDTFSYSSLTDASKTIHAAERLGRGIVTDAITTPVVNTSAYFFKKTADLIDFKEKRQVSFEYGRYGNPTTVVLEEKISALEGAESTLIMASGMCASTVLLMALVPAGGHLVTTTDCYRKTRIFIETILPKMGISATIIDPADVGALESALEQHNVSLFFTESPTNPFLRCVDIKLVSELCHKKGALVCIDGTFATPLNQKALALGADLVVHSATKYIAGHNDPLPSHHLFSPFFLPFSYKKHLKEVADYTIHSLFIHSGALKEYLGVLGGCISGPDKLVSQIRNLHHVLGGTLNPNAAYLIIRGMKTLHLRVQQQNSTGLRMAKILEAHPKVKRVYYPGLPSHPEHELAKRQMTGFGGVVSFEIDGDLMTTIKFVDSLKIPYIAPSFGGCESIVDQPAIMSYWDLPQSERAKYGIHDNLVRFSFGVEDFEDLKDDILQALEAI</sequence>
<dbReference type="InterPro" id="IPR015422">
    <property type="entry name" value="PyrdxlP-dep_Trfase_small"/>
</dbReference>
<comment type="pathway">
    <text evidence="5">Amino-acid biosynthesis; L-methionine biosynthesis via de novo pathway; L-cystathionine from O-succinyl-L-homoserine: step 1/1.</text>
</comment>
<dbReference type="GO" id="GO:0003962">
    <property type="term" value="F:cystathionine gamma-synthase activity"/>
    <property type="evidence" value="ECO:0007669"/>
    <property type="project" value="InterPro"/>
</dbReference>
<proteinExistence type="inferred from homology"/>
<comment type="catalytic activity">
    <reaction evidence="7">
        <text>O-phospho-L-homoserine + L-cysteine = L,L-cystathionine + phosphate</text>
        <dbReference type="Rhea" id="RHEA:80891"/>
        <dbReference type="ChEBI" id="CHEBI:35235"/>
        <dbReference type="ChEBI" id="CHEBI:43474"/>
        <dbReference type="ChEBI" id="CHEBI:57590"/>
        <dbReference type="ChEBI" id="CHEBI:58161"/>
        <dbReference type="EC" id="2.5.1.160"/>
    </reaction>
</comment>
<dbReference type="FunFam" id="3.90.1150.10:FF:000033">
    <property type="entry name" value="Cystathionine gamma-synthase"/>
    <property type="match status" value="1"/>
</dbReference>
<dbReference type="GO" id="GO:0009086">
    <property type="term" value="P:methionine biosynthetic process"/>
    <property type="evidence" value="ECO:0007669"/>
    <property type="project" value="UniProtKB-KW"/>
</dbReference>
<reference evidence="10 11" key="1">
    <citation type="submission" date="2019-01" db="EMBL/GenBank/DDBJ databases">
        <title>Sequencing of cultivated peanut Arachis hypogaea provides insights into genome evolution and oil improvement.</title>
        <authorList>
            <person name="Chen X."/>
        </authorList>
    </citation>
    <scope>NUCLEOTIDE SEQUENCE [LARGE SCALE GENOMIC DNA]</scope>
    <source>
        <strain evidence="11">cv. Fuhuasheng</strain>
        <tissue evidence="10">Leaves</tissue>
    </source>
</reference>
<organism evidence="10 11">
    <name type="scientific">Arachis hypogaea</name>
    <name type="common">Peanut</name>
    <dbReference type="NCBI Taxonomy" id="3818"/>
    <lineage>
        <taxon>Eukaryota</taxon>
        <taxon>Viridiplantae</taxon>
        <taxon>Streptophyta</taxon>
        <taxon>Embryophyta</taxon>
        <taxon>Tracheophyta</taxon>
        <taxon>Spermatophyta</taxon>
        <taxon>Magnoliopsida</taxon>
        <taxon>eudicotyledons</taxon>
        <taxon>Gunneridae</taxon>
        <taxon>Pentapetalae</taxon>
        <taxon>rosids</taxon>
        <taxon>fabids</taxon>
        <taxon>Fabales</taxon>
        <taxon>Fabaceae</taxon>
        <taxon>Papilionoideae</taxon>
        <taxon>50 kb inversion clade</taxon>
        <taxon>dalbergioids sensu lato</taxon>
        <taxon>Dalbergieae</taxon>
        <taxon>Pterocarpus clade</taxon>
        <taxon>Arachis</taxon>
    </lineage>
</organism>
<name>A0A445B325_ARAHY</name>
<keyword evidence="4" id="KW-0028">Amino-acid biosynthesis</keyword>
<evidence type="ECO:0000256" key="8">
    <source>
        <dbReference type="ARBA" id="ARBA00093596"/>
    </source>
</evidence>
<evidence type="ECO:0000256" key="3">
    <source>
        <dbReference type="ARBA" id="ARBA00022898"/>
    </source>
</evidence>
<dbReference type="GO" id="GO:0009507">
    <property type="term" value="C:chloroplast"/>
    <property type="evidence" value="ECO:0007669"/>
    <property type="project" value="TreeGrafter"/>
</dbReference>
<evidence type="ECO:0000256" key="7">
    <source>
        <dbReference type="ARBA" id="ARBA00093261"/>
    </source>
</evidence>
<dbReference type="PANTHER" id="PTHR43379">
    <property type="entry name" value="CYSTATHIONINE GAMMA-SYNTHASE"/>
    <property type="match status" value="1"/>
</dbReference>
<gene>
    <name evidence="10" type="ORF">Ahy_A10g047649</name>
</gene>
<dbReference type="InterPro" id="IPR015424">
    <property type="entry name" value="PyrdxlP-dep_Trfase"/>
</dbReference>
<dbReference type="STRING" id="3818.A0A445B325"/>
<keyword evidence="4" id="KW-0486">Methionine biosynthesis</keyword>
<dbReference type="GO" id="GO:0019346">
    <property type="term" value="P:transsulfuration"/>
    <property type="evidence" value="ECO:0007669"/>
    <property type="project" value="InterPro"/>
</dbReference>
<dbReference type="Proteomes" id="UP000289738">
    <property type="component" value="Chromosome A10"/>
</dbReference>
<evidence type="ECO:0000256" key="4">
    <source>
        <dbReference type="ARBA" id="ARBA00023167"/>
    </source>
</evidence>
<keyword evidence="3 9" id="KW-0663">Pyridoxal phosphate</keyword>
<dbReference type="InterPro" id="IPR015421">
    <property type="entry name" value="PyrdxlP-dep_Trfase_major"/>
</dbReference>
<dbReference type="PROSITE" id="PS00868">
    <property type="entry name" value="CYS_MET_METAB_PP"/>
    <property type="match status" value="1"/>
</dbReference>
<dbReference type="Pfam" id="PF01053">
    <property type="entry name" value="Cys_Met_Meta_PP"/>
    <property type="match status" value="2"/>
</dbReference>
<dbReference type="PANTHER" id="PTHR43379:SF1">
    <property type="entry name" value="CYSTATHIONINE GAMMA-SYNTHASE 1, CHLOROPLASTIC-RELATED"/>
    <property type="match status" value="1"/>
</dbReference>
<evidence type="ECO:0000313" key="10">
    <source>
        <dbReference type="EMBL" id="RYR33083.1"/>
    </source>
</evidence>
<comment type="similarity">
    <text evidence="2 9">Belongs to the trans-sulfuration enzymes family.</text>
</comment>
<dbReference type="SUPFAM" id="SSF53383">
    <property type="entry name" value="PLP-dependent transferases"/>
    <property type="match status" value="1"/>
</dbReference>
<dbReference type="InterPro" id="IPR054542">
    <property type="entry name" value="Cys_met_metab_PP"/>
</dbReference>
<dbReference type="FunFam" id="3.40.640.10:FF:000046">
    <property type="entry name" value="Cystathionine gamma-lyase"/>
    <property type="match status" value="1"/>
</dbReference>
<dbReference type="AlphaFoldDB" id="A0A445B325"/>
<dbReference type="GO" id="GO:0030170">
    <property type="term" value="F:pyridoxal phosphate binding"/>
    <property type="evidence" value="ECO:0007669"/>
    <property type="project" value="InterPro"/>
</dbReference>
<comment type="cofactor">
    <cofactor evidence="1 9">
        <name>pyridoxal 5'-phosphate</name>
        <dbReference type="ChEBI" id="CHEBI:597326"/>
    </cofactor>
</comment>
<dbReference type="InterPro" id="IPR000277">
    <property type="entry name" value="Cys/Met-Metab_PyrdxlP-dep_enz"/>
</dbReference>
<dbReference type="EC" id="2.5.1.160" evidence="8"/>
<dbReference type="CDD" id="cd00614">
    <property type="entry name" value="CGS_like"/>
    <property type="match status" value="1"/>
</dbReference>
<dbReference type="Gene3D" id="3.90.1150.10">
    <property type="entry name" value="Aspartate Aminotransferase, domain 1"/>
    <property type="match status" value="1"/>
</dbReference>